<comment type="caution">
    <text evidence="4">The sequence shown here is derived from an EMBL/GenBank/DDBJ whole genome shotgun (WGS) entry which is preliminary data.</text>
</comment>
<sequence>MKTSLLKLLIAPLLIFSCSNNADTETLENEQQRSEHKQAQRSSEKEPNVENTYYEEHLYIYYLESTLAKQYQLKEEYLLKIEEGEEDLIEKLEQLQKEIKENEKILEFVQIRPVMPKLPPPPVPCPKRTTSCRIPLTNYDFVLFNKNIEKVVVKLTTEKGEVISENGELFAADNFEGFPATQINKKGFQGNVVLSISKYDPYLEKNISYEINAYIE</sequence>
<gene>
    <name evidence="4" type="ORF">T190607A01A_50092</name>
</gene>
<keyword evidence="1" id="KW-0175">Coiled coil</keyword>
<dbReference type="EMBL" id="CAXIXY010000007">
    <property type="protein sequence ID" value="CAL2092885.1"/>
    <property type="molecule type" value="Genomic_DNA"/>
</dbReference>
<dbReference type="RefSeq" id="WP_348713468.1">
    <property type="nucleotide sequence ID" value="NZ_CAXIXY010000007.1"/>
</dbReference>
<name>A0ABM9P502_9FLAO</name>
<keyword evidence="5" id="KW-1185">Reference proteome</keyword>
<protein>
    <submittedName>
        <fullName evidence="4">Uncharacterized protein</fullName>
    </submittedName>
</protein>
<evidence type="ECO:0000256" key="1">
    <source>
        <dbReference type="SAM" id="Coils"/>
    </source>
</evidence>
<evidence type="ECO:0000313" key="5">
    <source>
        <dbReference type="Proteomes" id="UP001497416"/>
    </source>
</evidence>
<evidence type="ECO:0000256" key="2">
    <source>
        <dbReference type="SAM" id="MobiDB-lite"/>
    </source>
</evidence>
<reference evidence="4 5" key="1">
    <citation type="submission" date="2024-05" db="EMBL/GenBank/DDBJ databases">
        <authorList>
            <person name="Duchaud E."/>
        </authorList>
    </citation>
    <scope>NUCLEOTIDE SEQUENCE [LARGE SCALE GENOMIC DNA]</scope>
    <source>
        <strain evidence="4">Ena-SAMPLE-TAB-13-05-2024-13:56:06:370-140302</strain>
    </source>
</reference>
<organism evidence="4 5">
    <name type="scientific">Tenacibaculum platacis</name>
    <dbReference type="NCBI Taxonomy" id="3137852"/>
    <lineage>
        <taxon>Bacteria</taxon>
        <taxon>Pseudomonadati</taxon>
        <taxon>Bacteroidota</taxon>
        <taxon>Flavobacteriia</taxon>
        <taxon>Flavobacteriales</taxon>
        <taxon>Flavobacteriaceae</taxon>
        <taxon>Tenacibaculum</taxon>
    </lineage>
</organism>
<feature type="compositionally biased region" description="Basic and acidic residues" evidence="2">
    <location>
        <begin position="30"/>
        <end position="48"/>
    </location>
</feature>
<feature type="coiled-coil region" evidence="1">
    <location>
        <begin position="78"/>
        <end position="112"/>
    </location>
</feature>
<keyword evidence="3" id="KW-0732">Signal</keyword>
<dbReference type="Proteomes" id="UP001497416">
    <property type="component" value="Unassembled WGS sequence"/>
</dbReference>
<feature type="region of interest" description="Disordered" evidence="2">
    <location>
        <begin position="26"/>
        <end position="48"/>
    </location>
</feature>
<dbReference type="PROSITE" id="PS51257">
    <property type="entry name" value="PROKAR_LIPOPROTEIN"/>
    <property type="match status" value="1"/>
</dbReference>
<accession>A0ABM9P502</accession>
<proteinExistence type="predicted"/>
<feature type="signal peptide" evidence="3">
    <location>
        <begin position="1"/>
        <end position="22"/>
    </location>
</feature>
<feature type="chain" id="PRO_5045863387" evidence="3">
    <location>
        <begin position="23"/>
        <end position="216"/>
    </location>
</feature>
<evidence type="ECO:0000313" key="4">
    <source>
        <dbReference type="EMBL" id="CAL2092885.1"/>
    </source>
</evidence>
<evidence type="ECO:0000256" key="3">
    <source>
        <dbReference type="SAM" id="SignalP"/>
    </source>
</evidence>